<accession>A0A501PI72</accession>
<protein>
    <recommendedName>
        <fullName evidence="1">2-hydroxychromene-2-carboxylate isomerase</fullName>
        <ecNumber evidence="1">5.99.1.4</ecNumber>
    </recommendedName>
</protein>
<dbReference type="PANTHER" id="PTHR42943">
    <property type="entry name" value="GLUTATHIONE S-TRANSFERASE KAPPA"/>
    <property type="match status" value="1"/>
</dbReference>
<dbReference type="InterPro" id="IPR036249">
    <property type="entry name" value="Thioredoxin-like_sf"/>
</dbReference>
<keyword evidence="5" id="KW-1185">Reference proteome</keyword>
<dbReference type="InterPro" id="IPR014440">
    <property type="entry name" value="HCCAis_GSTk"/>
</dbReference>
<dbReference type="GO" id="GO:0004602">
    <property type="term" value="F:glutathione peroxidase activity"/>
    <property type="evidence" value="ECO:0007669"/>
    <property type="project" value="TreeGrafter"/>
</dbReference>
<dbReference type="GO" id="GO:0018845">
    <property type="term" value="F:2-hydroxychromene-2-carboxylate isomerase activity"/>
    <property type="evidence" value="ECO:0007669"/>
    <property type="project" value="UniProtKB-UniRule"/>
</dbReference>
<dbReference type="CDD" id="cd03022">
    <property type="entry name" value="DsbA_HCCA_Iso"/>
    <property type="match status" value="1"/>
</dbReference>
<dbReference type="InterPro" id="IPR044087">
    <property type="entry name" value="NahD-like"/>
</dbReference>
<evidence type="ECO:0000256" key="2">
    <source>
        <dbReference type="PIRSR" id="PIRSR006386-1"/>
    </source>
</evidence>
<organism evidence="4 5">
    <name type="scientific">Emcibacter nanhaiensis</name>
    <dbReference type="NCBI Taxonomy" id="1505037"/>
    <lineage>
        <taxon>Bacteria</taxon>
        <taxon>Pseudomonadati</taxon>
        <taxon>Pseudomonadota</taxon>
        <taxon>Alphaproteobacteria</taxon>
        <taxon>Emcibacterales</taxon>
        <taxon>Emcibacteraceae</taxon>
        <taxon>Emcibacter</taxon>
    </lineage>
</organism>
<dbReference type="GO" id="GO:0004364">
    <property type="term" value="F:glutathione transferase activity"/>
    <property type="evidence" value="ECO:0007669"/>
    <property type="project" value="TreeGrafter"/>
</dbReference>
<sequence length="232" mass="26426">MDGRHGLRRRRQGRDDRISADPAVGHRLRLYGGCGVKTIDFYFDIYSPYAYLAFHRLVEIADAHGSEINYLPIDLKKAKIAAGNTGPANMQIPPKIRYLMADLTRWANRYGIPFGEIPKGMDSNRINRGVFFAIDHGQATEYIRESYAATWGRGGDMSSDETLTDLAQKMGWNPDEFLTYIASGEADERYAKLFDQAVERGVFGVPIYIIDDQMWWGNDRLHFVEEYLAENA</sequence>
<dbReference type="Gene3D" id="3.40.30.10">
    <property type="entry name" value="Glutaredoxin"/>
    <property type="match status" value="1"/>
</dbReference>
<dbReference type="InterPro" id="IPR001853">
    <property type="entry name" value="DSBA-like_thioredoxin_dom"/>
</dbReference>
<dbReference type="SUPFAM" id="SSF52833">
    <property type="entry name" value="Thioredoxin-like"/>
    <property type="match status" value="1"/>
</dbReference>
<reference evidence="5" key="1">
    <citation type="submission" date="2019-06" db="EMBL/GenBank/DDBJ databases">
        <title>The complete genome of Emcibacter congregatus ZYLT.</title>
        <authorList>
            <person name="Zhao Z."/>
        </authorList>
    </citation>
    <scope>NUCLEOTIDE SEQUENCE [LARGE SCALE GENOMIC DNA]</scope>
    <source>
        <strain evidence="5">MCCC 1A06723</strain>
    </source>
</reference>
<feature type="active site" description="Nucleophile" evidence="2">
    <location>
        <position position="47"/>
    </location>
</feature>
<name>A0A501PI72_9PROT</name>
<gene>
    <name evidence="4" type="ORF">FIV46_10470</name>
</gene>
<dbReference type="PANTHER" id="PTHR42943:SF2">
    <property type="entry name" value="GLUTATHIONE S-TRANSFERASE KAPPA 1"/>
    <property type="match status" value="1"/>
</dbReference>
<comment type="similarity">
    <text evidence="1">Belongs to the GST superfamily. NadH family.</text>
</comment>
<evidence type="ECO:0000259" key="3">
    <source>
        <dbReference type="Pfam" id="PF01323"/>
    </source>
</evidence>
<dbReference type="InterPro" id="IPR051924">
    <property type="entry name" value="GST_Kappa/NadH"/>
</dbReference>
<dbReference type="EMBL" id="VFIY01000010">
    <property type="protein sequence ID" value="TPD59895.1"/>
    <property type="molecule type" value="Genomic_DNA"/>
</dbReference>
<evidence type="ECO:0000313" key="5">
    <source>
        <dbReference type="Proteomes" id="UP000319148"/>
    </source>
</evidence>
<comment type="catalytic activity">
    <reaction evidence="1">
        <text>2-hydroxychromene-2-carboxylate = (3E)-4-(2-hydroxyphenyl)-2-oxobut-3-enoate</text>
        <dbReference type="Rhea" id="RHEA:27401"/>
        <dbReference type="ChEBI" id="CHEBI:59350"/>
        <dbReference type="ChEBI" id="CHEBI:59353"/>
        <dbReference type="EC" id="5.99.1.4"/>
    </reaction>
</comment>
<evidence type="ECO:0000313" key="4">
    <source>
        <dbReference type="EMBL" id="TPD59895.1"/>
    </source>
</evidence>
<evidence type="ECO:0000256" key="1">
    <source>
        <dbReference type="PIRNR" id="PIRNR006386"/>
    </source>
</evidence>
<dbReference type="OrthoDB" id="5244108at2"/>
<feature type="domain" description="DSBA-like thioredoxin" evidence="3">
    <location>
        <begin position="38"/>
        <end position="229"/>
    </location>
</feature>
<dbReference type="GO" id="GO:1901170">
    <property type="term" value="P:naphthalene catabolic process"/>
    <property type="evidence" value="ECO:0007669"/>
    <property type="project" value="InterPro"/>
</dbReference>
<dbReference type="Proteomes" id="UP000319148">
    <property type="component" value="Unassembled WGS sequence"/>
</dbReference>
<dbReference type="PIRSF" id="PIRSF006386">
    <property type="entry name" value="HCCAis_GSTk"/>
    <property type="match status" value="1"/>
</dbReference>
<dbReference type="GO" id="GO:0006749">
    <property type="term" value="P:glutathione metabolic process"/>
    <property type="evidence" value="ECO:0007669"/>
    <property type="project" value="TreeGrafter"/>
</dbReference>
<proteinExistence type="inferred from homology"/>
<dbReference type="AlphaFoldDB" id="A0A501PI72"/>
<dbReference type="EC" id="5.99.1.4" evidence="1"/>
<dbReference type="Pfam" id="PF01323">
    <property type="entry name" value="DSBA"/>
    <property type="match status" value="1"/>
</dbReference>
<keyword evidence="1 4" id="KW-0413">Isomerase</keyword>
<comment type="caution">
    <text evidence="4">The sequence shown here is derived from an EMBL/GenBank/DDBJ whole genome shotgun (WGS) entry which is preliminary data.</text>
</comment>